<feature type="transmembrane region" description="Helical" evidence="1">
    <location>
        <begin position="7"/>
        <end position="31"/>
    </location>
</feature>
<dbReference type="Proteomes" id="UP000637513">
    <property type="component" value="Unassembled WGS sequence"/>
</dbReference>
<feature type="transmembrane region" description="Helical" evidence="1">
    <location>
        <begin position="83"/>
        <end position="101"/>
    </location>
</feature>
<gene>
    <name evidence="2" type="ORF">H8700_04050</name>
</gene>
<accession>A0ABR7MST8</accession>
<keyword evidence="3" id="KW-1185">Reference proteome</keyword>
<comment type="caution">
    <text evidence="2">The sequence shown here is derived from an EMBL/GenBank/DDBJ whole genome shotgun (WGS) entry which is preliminary data.</text>
</comment>
<evidence type="ECO:0000313" key="2">
    <source>
        <dbReference type="EMBL" id="MBC8556878.1"/>
    </source>
</evidence>
<keyword evidence="1" id="KW-1133">Transmembrane helix</keyword>
<reference evidence="2 3" key="1">
    <citation type="submission" date="2020-08" db="EMBL/GenBank/DDBJ databases">
        <title>Genome public.</title>
        <authorList>
            <person name="Liu C."/>
            <person name="Sun Q."/>
        </authorList>
    </citation>
    <scope>NUCLEOTIDE SEQUENCE [LARGE SCALE GENOMIC DNA]</scope>
    <source>
        <strain evidence="2 3">BX3</strain>
    </source>
</reference>
<proteinExistence type="predicted"/>
<sequence length="105" mass="11917">MKQTKNILLWFIIALNIVGVICLIYFAIPYFTHNVTVTNPDAMLPMEAWDIAGMALTIGFVPLLIANLLCFATVKARQKFVNFLYFIPSTVCFIIVLSYWIPALE</sequence>
<keyword evidence="1" id="KW-0812">Transmembrane</keyword>
<feature type="transmembrane region" description="Helical" evidence="1">
    <location>
        <begin position="51"/>
        <end position="71"/>
    </location>
</feature>
<protein>
    <submittedName>
        <fullName evidence="2">Uncharacterized protein</fullName>
    </submittedName>
</protein>
<evidence type="ECO:0000313" key="3">
    <source>
        <dbReference type="Proteomes" id="UP000637513"/>
    </source>
</evidence>
<keyword evidence="1" id="KW-0472">Membrane</keyword>
<name>A0ABR7MST8_9FIRM</name>
<dbReference type="EMBL" id="JACRSW010000014">
    <property type="protein sequence ID" value="MBC8556878.1"/>
    <property type="molecule type" value="Genomic_DNA"/>
</dbReference>
<evidence type="ECO:0000256" key="1">
    <source>
        <dbReference type="SAM" id="Phobius"/>
    </source>
</evidence>
<dbReference type="RefSeq" id="WP_249303359.1">
    <property type="nucleotide sequence ID" value="NZ_JACRSW010000014.1"/>
</dbReference>
<organism evidence="2 3">
    <name type="scientific">Jutongia hominis</name>
    <dbReference type="NCBI Taxonomy" id="2763664"/>
    <lineage>
        <taxon>Bacteria</taxon>
        <taxon>Bacillati</taxon>
        <taxon>Bacillota</taxon>
        <taxon>Clostridia</taxon>
        <taxon>Lachnospirales</taxon>
        <taxon>Lachnospiraceae</taxon>
        <taxon>Jutongia</taxon>
    </lineage>
</organism>